<dbReference type="AlphaFoldDB" id="A0A1Y2IIM6"/>
<organism evidence="2 3">
    <name type="scientific">Trametes coccinea (strain BRFM310)</name>
    <name type="common">Pycnoporus coccineus</name>
    <dbReference type="NCBI Taxonomy" id="1353009"/>
    <lineage>
        <taxon>Eukaryota</taxon>
        <taxon>Fungi</taxon>
        <taxon>Dikarya</taxon>
        <taxon>Basidiomycota</taxon>
        <taxon>Agaricomycotina</taxon>
        <taxon>Agaricomycetes</taxon>
        <taxon>Polyporales</taxon>
        <taxon>Polyporaceae</taxon>
        <taxon>Trametes</taxon>
    </lineage>
</organism>
<feature type="non-terminal residue" evidence="2">
    <location>
        <position position="131"/>
    </location>
</feature>
<evidence type="ECO:0000313" key="2">
    <source>
        <dbReference type="EMBL" id="OSD00474.1"/>
    </source>
</evidence>
<protein>
    <submittedName>
        <fullName evidence="2">Uncharacterized protein</fullName>
    </submittedName>
</protein>
<name>A0A1Y2IIM6_TRAC3</name>
<keyword evidence="3" id="KW-1185">Reference proteome</keyword>
<reference evidence="2 3" key="1">
    <citation type="journal article" date="2015" name="Biotechnol. Biofuels">
        <title>Enhanced degradation of softwood versus hardwood by the white-rot fungus Pycnoporus coccineus.</title>
        <authorList>
            <person name="Couturier M."/>
            <person name="Navarro D."/>
            <person name="Chevret D."/>
            <person name="Henrissat B."/>
            <person name="Piumi F."/>
            <person name="Ruiz-Duenas F.J."/>
            <person name="Martinez A.T."/>
            <person name="Grigoriev I.V."/>
            <person name="Riley R."/>
            <person name="Lipzen A."/>
            <person name="Berrin J.G."/>
            <person name="Master E.R."/>
            <person name="Rosso M.N."/>
        </authorList>
    </citation>
    <scope>NUCLEOTIDE SEQUENCE [LARGE SCALE GENOMIC DNA]</scope>
    <source>
        <strain evidence="2 3">BRFM310</strain>
    </source>
</reference>
<gene>
    <name evidence="2" type="ORF">PYCCODRAFT_1371095</name>
</gene>
<accession>A0A1Y2IIM6</accession>
<proteinExistence type="predicted"/>
<dbReference type="EMBL" id="KZ084118">
    <property type="protein sequence ID" value="OSD00474.1"/>
    <property type="molecule type" value="Genomic_DNA"/>
</dbReference>
<feature type="region of interest" description="Disordered" evidence="1">
    <location>
        <begin position="44"/>
        <end position="70"/>
    </location>
</feature>
<dbReference type="Pfam" id="PF14223">
    <property type="entry name" value="Retrotran_gag_2"/>
    <property type="match status" value="1"/>
</dbReference>
<dbReference type="Proteomes" id="UP000193067">
    <property type="component" value="Unassembled WGS sequence"/>
</dbReference>
<dbReference type="OrthoDB" id="2741429at2759"/>
<sequence>MSNTVKVGTDDFVRVPRLEVGGANWVLYKDRLLWAADAKGVLGHLDGTSKEPEPPRQTGQAAAGTPDSTQTQYEADFAAWRKGEATAKQLVASTIPDSLFMKVRSRGTARAIWLAITAEFEKKSRMVTVDL</sequence>
<evidence type="ECO:0000313" key="3">
    <source>
        <dbReference type="Proteomes" id="UP000193067"/>
    </source>
</evidence>
<evidence type="ECO:0000256" key="1">
    <source>
        <dbReference type="SAM" id="MobiDB-lite"/>
    </source>
</evidence>
<dbReference type="STRING" id="1353009.A0A1Y2IIM6"/>